<evidence type="ECO:0000256" key="10">
    <source>
        <dbReference type="HAMAP-Rule" id="MF_00061"/>
    </source>
</evidence>
<comment type="function">
    <text evidence="10">Catalyzes the phosphorylation of the position 2 hydroxy group of 4-diphosphocytidyl-2C-methyl-D-erythritol.</text>
</comment>
<evidence type="ECO:0000256" key="9">
    <source>
        <dbReference type="ARBA" id="ARBA00032554"/>
    </source>
</evidence>
<comment type="similarity">
    <text evidence="1 10">Belongs to the GHMP kinase family. IspE subfamily.</text>
</comment>
<dbReference type="Proteomes" id="UP000197215">
    <property type="component" value="Unassembled WGS sequence"/>
</dbReference>
<name>A0A212TER5_9BURK</name>
<keyword evidence="7 10" id="KW-0067">ATP-binding</keyword>
<comment type="catalytic activity">
    <reaction evidence="10">
        <text>4-CDP-2-C-methyl-D-erythritol + ATP = 4-CDP-2-C-methyl-D-erythritol 2-phosphate + ADP + H(+)</text>
        <dbReference type="Rhea" id="RHEA:18437"/>
        <dbReference type="ChEBI" id="CHEBI:15378"/>
        <dbReference type="ChEBI" id="CHEBI:30616"/>
        <dbReference type="ChEBI" id="CHEBI:57823"/>
        <dbReference type="ChEBI" id="CHEBI:57919"/>
        <dbReference type="ChEBI" id="CHEBI:456216"/>
        <dbReference type="EC" id="2.7.1.148"/>
    </reaction>
</comment>
<dbReference type="Gene3D" id="3.30.230.10">
    <property type="match status" value="1"/>
</dbReference>
<sequence length="286" mass="31393">MTKPLQLKAPAKVNRFLHITGQRPDGYHLLQTVFQLIDLEDHVTIDCRLDGAIVRTNGPSNVKPDDDLVIRAAKLLKETSQTPLGCNIHLEKNIPMGAGLGGGSSDAATVLWGLNELWNTGLTRQELMNLGVRLGADVPFFLLGQNAFAEGIGEILHPIELPETTLLVIYPKVHIPTVDIFKSPDLTRNHPAVTMSDFIESANFDQFGSNDCEKVVVQKYQEVAAALDWLHQKAPLSSPRMSGSGSSVFTALEPNLAKILLNQLPNQWIGFVVRGLHRHPSYNPSS</sequence>
<gene>
    <name evidence="10" type="primary">ispE</name>
    <name evidence="13" type="ORF">SAMN06295916_1068</name>
</gene>
<evidence type="ECO:0000313" key="13">
    <source>
        <dbReference type="EMBL" id="SNC64321.1"/>
    </source>
</evidence>
<keyword evidence="8 10" id="KW-0414">Isoprene biosynthesis</keyword>
<protein>
    <recommendedName>
        <fullName evidence="3 10">4-diphosphocytidyl-2-C-methyl-D-erythritol kinase</fullName>
        <shortName evidence="10">CMK</shortName>
        <ecNumber evidence="2 10">2.7.1.148</ecNumber>
    </recommendedName>
    <alternativeName>
        <fullName evidence="9 10">4-(cytidine-5'-diphospho)-2-C-methyl-D-erythritol kinase</fullName>
    </alternativeName>
</protein>
<organism evidence="13 14">
    <name type="scientific">Polynucleobacter victoriensis</name>
    <dbReference type="NCBI Taxonomy" id="2049319"/>
    <lineage>
        <taxon>Bacteria</taxon>
        <taxon>Pseudomonadati</taxon>
        <taxon>Pseudomonadota</taxon>
        <taxon>Betaproteobacteria</taxon>
        <taxon>Burkholderiales</taxon>
        <taxon>Burkholderiaceae</taxon>
        <taxon>Polynucleobacter</taxon>
    </lineage>
</organism>
<evidence type="ECO:0000256" key="1">
    <source>
        <dbReference type="ARBA" id="ARBA00009684"/>
    </source>
</evidence>
<dbReference type="InterPro" id="IPR020568">
    <property type="entry name" value="Ribosomal_Su5_D2-typ_SF"/>
</dbReference>
<dbReference type="Pfam" id="PF08544">
    <property type="entry name" value="GHMP_kinases_C"/>
    <property type="match status" value="1"/>
</dbReference>
<dbReference type="EC" id="2.7.1.148" evidence="2 10"/>
<evidence type="ECO:0000256" key="6">
    <source>
        <dbReference type="ARBA" id="ARBA00022777"/>
    </source>
</evidence>
<evidence type="ECO:0000256" key="4">
    <source>
        <dbReference type="ARBA" id="ARBA00022679"/>
    </source>
</evidence>
<feature type="domain" description="GHMP kinase N-terminal" evidence="11">
    <location>
        <begin position="68"/>
        <end position="145"/>
    </location>
</feature>
<dbReference type="UniPathway" id="UPA00056">
    <property type="reaction ID" value="UER00094"/>
</dbReference>
<dbReference type="Gene3D" id="3.30.70.890">
    <property type="entry name" value="GHMP kinase, C-terminal domain"/>
    <property type="match status" value="1"/>
</dbReference>
<reference evidence="13 14" key="1">
    <citation type="submission" date="2017-06" db="EMBL/GenBank/DDBJ databases">
        <authorList>
            <person name="Kim H.J."/>
            <person name="Triplett B.A."/>
        </authorList>
    </citation>
    <scope>NUCLEOTIDE SEQUENCE [LARGE SCALE GENOMIC DNA]</scope>
    <source>
        <strain evidence="13 14">MWH-VicM1</strain>
    </source>
</reference>
<keyword evidence="14" id="KW-1185">Reference proteome</keyword>
<dbReference type="InterPro" id="IPR013750">
    <property type="entry name" value="GHMP_kinase_C_dom"/>
</dbReference>
<dbReference type="AlphaFoldDB" id="A0A212TER5"/>
<evidence type="ECO:0000256" key="7">
    <source>
        <dbReference type="ARBA" id="ARBA00022840"/>
    </source>
</evidence>
<evidence type="ECO:0000259" key="12">
    <source>
        <dbReference type="Pfam" id="PF08544"/>
    </source>
</evidence>
<feature type="active site" evidence="10">
    <location>
        <position position="137"/>
    </location>
</feature>
<dbReference type="HAMAP" id="MF_00061">
    <property type="entry name" value="IspE"/>
    <property type="match status" value="1"/>
</dbReference>
<comment type="pathway">
    <text evidence="10">Isoprenoid biosynthesis; isopentenyl diphosphate biosynthesis via DXP pathway; isopentenyl diphosphate from 1-deoxy-D-xylulose 5-phosphate: step 3/6.</text>
</comment>
<dbReference type="GO" id="GO:0050515">
    <property type="term" value="F:4-(cytidine 5'-diphospho)-2-C-methyl-D-erythritol kinase activity"/>
    <property type="evidence" value="ECO:0007669"/>
    <property type="project" value="UniProtKB-UniRule"/>
</dbReference>
<dbReference type="SUPFAM" id="SSF54211">
    <property type="entry name" value="Ribosomal protein S5 domain 2-like"/>
    <property type="match status" value="1"/>
</dbReference>
<dbReference type="GO" id="GO:0016114">
    <property type="term" value="P:terpenoid biosynthetic process"/>
    <property type="evidence" value="ECO:0007669"/>
    <property type="project" value="UniProtKB-UniRule"/>
</dbReference>
<keyword evidence="4 10" id="KW-0808">Transferase</keyword>
<dbReference type="PANTHER" id="PTHR43527:SF2">
    <property type="entry name" value="4-DIPHOSPHOCYTIDYL-2-C-METHYL-D-ERYTHRITOL KINASE, CHLOROPLASTIC"/>
    <property type="match status" value="1"/>
</dbReference>
<accession>A0A212TER5</accession>
<dbReference type="PANTHER" id="PTHR43527">
    <property type="entry name" value="4-DIPHOSPHOCYTIDYL-2-C-METHYL-D-ERYTHRITOL KINASE, CHLOROPLASTIC"/>
    <property type="match status" value="1"/>
</dbReference>
<evidence type="ECO:0000256" key="5">
    <source>
        <dbReference type="ARBA" id="ARBA00022741"/>
    </source>
</evidence>
<dbReference type="Pfam" id="PF00288">
    <property type="entry name" value="GHMP_kinases_N"/>
    <property type="match status" value="1"/>
</dbReference>
<dbReference type="EMBL" id="FYEX01000001">
    <property type="protein sequence ID" value="SNC64321.1"/>
    <property type="molecule type" value="Genomic_DNA"/>
</dbReference>
<dbReference type="InterPro" id="IPR014721">
    <property type="entry name" value="Ribsml_uS5_D2-typ_fold_subgr"/>
</dbReference>
<evidence type="ECO:0000259" key="11">
    <source>
        <dbReference type="Pfam" id="PF00288"/>
    </source>
</evidence>
<feature type="active site" evidence="10">
    <location>
        <position position="12"/>
    </location>
</feature>
<dbReference type="InterPro" id="IPR036554">
    <property type="entry name" value="GHMP_kinase_C_sf"/>
</dbReference>
<dbReference type="InterPro" id="IPR004424">
    <property type="entry name" value="IspE"/>
</dbReference>
<dbReference type="SUPFAM" id="SSF55060">
    <property type="entry name" value="GHMP Kinase, C-terminal domain"/>
    <property type="match status" value="1"/>
</dbReference>
<dbReference type="InterPro" id="IPR006204">
    <property type="entry name" value="GHMP_kinase_N_dom"/>
</dbReference>
<dbReference type="GO" id="GO:0005524">
    <property type="term" value="F:ATP binding"/>
    <property type="evidence" value="ECO:0007669"/>
    <property type="project" value="UniProtKB-UniRule"/>
</dbReference>
<keyword evidence="6 10" id="KW-0418">Kinase</keyword>
<evidence type="ECO:0000256" key="8">
    <source>
        <dbReference type="ARBA" id="ARBA00023229"/>
    </source>
</evidence>
<dbReference type="NCBIfam" id="TIGR00154">
    <property type="entry name" value="ispE"/>
    <property type="match status" value="1"/>
</dbReference>
<evidence type="ECO:0000256" key="2">
    <source>
        <dbReference type="ARBA" id="ARBA00012052"/>
    </source>
</evidence>
<evidence type="ECO:0000256" key="3">
    <source>
        <dbReference type="ARBA" id="ARBA00017473"/>
    </source>
</evidence>
<dbReference type="PIRSF" id="PIRSF010376">
    <property type="entry name" value="IspE"/>
    <property type="match status" value="1"/>
</dbReference>
<feature type="binding site" evidence="10">
    <location>
        <begin position="95"/>
        <end position="105"/>
    </location>
    <ligand>
        <name>ATP</name>
        <dbReference type="ChEBI" id="CHEBI:30616"/>
    </ligand>
</feature>
<feature type="domain" description="GHMP kinase C-terminal" evidence="12">
    <location>
        <begin position="207"/>
        <end position="268"/>
    </location>
</feature>
<proteinExistence type="inferred from homology"/>
<keyword evidence="5 10" id="KW-0547">Nucleotide-binding</keyword>
<dbReference type="GO" id="GO:0019288">
    <property type="term" value="P:isopentenyl diphosphate biosynthetic process, methylerythritol 4-phosphate pathway"/>
    <property type="evidence" value="ECO:0007669"/>
    <property type="project" value="UniProtKB-UniRule"/>
</dbReference>
<evidence type="ECO:0000313" key="14">
    <source>
        <dbReference type="Proteomes" id="UP000197215"/>
    </source>
</evidence>